<feature type="active site" description="Proton acceptor" evidence="4">
    <location>
        <position position="194"/>
    </location>
</feature>
<dbReference type="KEGG" id="ptx:ABW99_16645"/>
<evidence type="ECO:0000256" key="4">
    <source>
        <dbReference type="PROSITE-ProRule" id="PRU01161"/>
    </source>
</evidence>
<sequence length="341" mass="36927">MRNKTVTIGLQGGGSHGAFTWGVLDRLLEDGRIDIEGISGASAGAMNAVVLAHGLMLGGRDGARQALKDFWESVATGALPGGIASPGTMPLGDGTQGGAAAAMKAYLFMTRFFSPYQLNPLGMNPLRDILSRQIDFERMRAECAVALFIATTRVSTGTLRLFGTRELTLDVLLASACLPTLHHSIEIDGEAYWDGGLSANPPIAPLLHQCAANDLVLVLLQPSPNRETPASADEISRRLTEISFNTAFSTELRALVQAKWAAERAFFSFGRLDRRLRHFYLHLIDSPAFMSRLHTLSKANTDAAFIAALRDEGRRSAGQWLTRNFARLGSRSTCELDTLLP</sequence>
<evidence type="ECO:0000313" key="7">
    <source>
        <dbReference type="Proteomes" id="UP000036700"/>
    </source>
</evidence>
<proteinExistence type="predicted"/>
<feature type="domain" description="PNPLA" evidence="5">
    <location>
        <begin position="8"/>
        <end position="207"/>
    </location>
</feature>
<gene>
    <name evidence="6" type="ORF">ABW99_16645</name>
</gene>
<feature type="short sequence motif" description="GXGXXG" evidence="4">
    <location>
        <begin position="12"/>
        <end position="17"/>
    </location>
</feature>
<feature type="short sequence motif" description="GXSXG" evidence="4">
    <location>
        <begin position="40"/>
        <end position="44"/>
    </location>
</feature>
<dbReference type="RefSeq" id="WP_047215509.1">
    <property type="nucleotide sequence ID" value="NZ_CP011568.3"/>
</dbReference>
<keyword evidence="1 4" id="KW-0378">Hydrolase</keyword>
<dbReference type="Pfam" id="PF01734">
    <property type="entry name" value="Patatin"/>
    <property type="match status" value="1"/>
</dbReference>
<keyword evidence="2 4" id="KW-0442">Lipid degradation</keyword>
<organism evidence="6 7">
    <name type="scientific">Pandoraea thiooxydans</name>
    <dbReference type="NCBI Taxonomy" id="445709"/>
    <lineage>
        <taxon>Bacteria</taxon>
        <taxon>Pseudomonadati</taxon>
        <taxon>Pseudomonadota</taxon>
        <taxon>Betaproteobacteria</taxon>
        <taxon>Burkholderiales</taxon>
        <taxon>Burkholderiaceae</taxon>
        <taxon>Pandoraea</taxon>
    </lineage>
</organism>
<dbReference type="InterPro" id="IPR002641">
    <property type="entry name" value="PNPLA_dom"/>
</dbReference>
<keyword evidence="7" id="KW-1185">Reference proteome</keyword>
<dbReference type="PANTHER" id="PTHR14226:SF78">
    <property type="entry name" value="SLR0060 PROTEIN"/>
    <property type="match status" value="1"/>
</dbReference>
<evidence type="ECO:0000259" key="5">
    <source>
        <dbReference type="PROSITE" id="PS51635"/>
    </source>
</evidence>
<dbReference type="STRING" id="445709.ABW99_16645"/>
<reference evidence="7" key="1">
    <citation type="submission" date="2015-06" db="EMBL/GenBank/DDBJ databases">
        <authorList>
            <person name="Lim Y.L."/>
            <person name="Ee R."/>
            <person name="Yong D."/>
            <person name="How K.Y."/>
            <person name="Yin W.F."/>
            <person name="Chan K.G."/>
        </authorList>
    </citation>
    <scope>NUCLEOTIDE SEQUENCE [LARGE SCALE GENOMIC DNA]</scope>
    <source>
        <strain evidence="7">DSM 25325</strain>
    </source>
</reference>
<dbReference type="InterPro" id="IPR016035">
    <property type="entry name" value="Acyl_Trfase/lysoPLipase"/>
</dbReference>
<evidence type="ECO:0000256" key="1">
    <source>
        <dbReference type="ARBA" id="ARBA00022801"/>
    </source>
</evidence>
<evidence type="ECO:0000313" key="6">
    <source>
        <dbReference type="EMBL" id="AKJ69594.1"/>
    </source>
</evidence>
<dbReference type="GO" id="GO:0016042">
    <property type="term" value="P:lipid catabolic process"/>
    <property type="evidence" value="ECO:0007669"/>
    <property type="project" value="UniProtKB-UniRule"/>
</dbReference>
<dbReference type="GO" id="GO:0016787">
    <property type="term" value="F:hydrolase activity"/>
    <property type="evidence" value="ECO:0007669"/>
    <property type="project" value="UniProtKB-UniRule"/>
</dbReference>
<dbReference type="SUPFAM" id="SSF52151">
    <property type="entry name" value="FabD/lysophospholipase-like"/>
    <property type="match status" value="1"/>
</dbReference>
<evidence type="ECO:0000256" key="3">
    <source>
        <dbReference type="ARBA" id="ARBA00023098"/>
    </source>
</evidence>
<dbReference type="Proteomes" id="UP000036700">
    <property type="component" value="Chromosome"/>
</dbReference>
<dbReference type="InterPro" id="IPR050301">
    <property type="entry name" value="NTE"/>
</dbReference>
<dbReference type="PROSITE" id="PS51635">
    <property type="entry name" value="PNPLA"/>
    <property type="match status" value="1"/>
</dbReference>
<dbReference type="PATRIC" id="fig|445709.3.peg.3516"/>
<feature type="short sequence motif" description="DGA/G" evidence="4">
    <location>
        <begin position="194"/>
        <end position="196"/>
    </location>
</feature>
<dbReference type="Gene3D" id="3.40.1090.10">
    <property type="entry name" value="Cytosolic phospholipase A2 catalytic domain"/>
    <property type="match status" value="2"/>
</dbReference>
<evidence type="ECO:0000256" key="2">
    <source>
        <dbReference type="ARBA" id="ARBA00022963"/>
    </source>
</evidence>
<protein>
    <submittedName>
        <fullName evidence="6">Esterase</fullName>
    </submittedName>
</protein>
<dbReference type="PANTHER" id="PTHR14226">
    <property type="entry name" value="NEUROPATHY TARGET ESTERASE/SWISS CHEESE D.MELANOGASTER"/>
    <property type="match status" value="1"/>
</dbReference>
<dbReference type="AlphaFoldDB" id="A0A0G3EU94"/>
<keyword evidence="3 4" id="KW-0443">Lipid metabolism</keyword>
<accession>A0A0G3EU94</accession>
<dbReference type="EMBL" id="CP011568">
    <property type="protein sequence ID" value="AKJ69594.1"/>
    <property type="molecule type" value="Genomic_DNA"/>
</dbReference>
<feature type="active site" description="Nucleophile" evidence="4">
    <location>
        <position position="42"/>
    </location>
</feature>
<dbReference type="OrthoDB" id="9770965at2"/>
<name>A0A0G3EU94_9BURK</name>